<keyword evidence="3" id="KW-1185">Reference proteome</keyword>
<evidence type="ECO:0000313" key="2">
    <source>
        <dbReference type="EMBL" id="CAK0809624.1"/>
    </source>
</evidence>
<evidence type="ECO:0000313" key="3">
    <source>
        <dbReference type="Proteomes" id="UP001189429"/>
    </source>
</evidence>
<reference evidence="2" key="1">
    <citation type="submission" date="2023-10" db="EMBL/GenBank/DDBJ databases">
        <authorList>
            <person name="Chen Y."/>
            <person name="Shah S."/>
            <person name="Dougan E. K."/>
            <person name="Thang M."/>
            <person name="Chan C."/>
        </authorList>
    </citation>
    <scope>NUCLEOTIDE SEQUENCE [LARGE SCALE GENOMIC DNA]</scope>
</reference>
<dbReference type="Proteomes" id="UP001189429">
    <property type="component" value="Unassembled WGS sequence"/>
</dbReference>
<organism evidence="2 3">
    <name type="scientific">Prorocentrum cordatum</name>
    <dbReference type="NCBI Taxonomy" id="2364126"/>
    <lineage>
        <taxon>Eukaryota</taxon>
        <taxon>Sar</taxon>
        <taxon>Alveolata</taxon>
        <taxon>Dinophyceae</taxon>
        <taxon>Prorocentrales</taxon>
        <taxon>Prorocentraceae</taxon>
        <taxon>Prorocentrum</taxon>
    </lineage>
</organism>
<accession>A0ABN9QTM5</accession>
<feature type="region of interest" description="Disordered" evidence="1">
    <location>
        <begin position="1"/>
        <end position="74"/>
    </location>
</feature>
<name>A0ABN9QTM5_9DINO</name>
<gene>
    <name evidence="2" type="ORF">PCOR1329_LOCUS14835</name>
</gene>
<sequence length="222" mass="23594">MPPARFATQDTSGGGPSGEGTSSKNAGDSYCPRPRVLGRGPGEAAEPAGGEPGDEEAGGRRGADPALQGPRWSRLRTRGPPVVLRCASVCCTWCCFLCVPLEGCARRCCSNRSLGAGLLVLLLGALPLLTGQPCSSSHLPAEVLRPRGRRPDAVHRRGGQGFHPMRLVRTSWLVQQCGTVLKRRQELPEETFVSAGELRAVWDDGERGGRDKVAPIIAISFC</sequence>
<proteinExistence type="predicted"/>
<dbReference type="EMBL" id="CAUYUJ010004447">
    <property type="protein sequence ID" value="CAK0809624.1"/>
    <property type="molecule type" value="Genomic_DNA"/>
</dbReference>
<protein>
    <submittedName>
        <fullName evidence="2">Uncharacterized protein</fullName>
    </submittedName>
</protein>
<evidence type="ECO:0000256" key="1">
    <source>
        <dbReference type="SAM" id="MobiDB-lite"/>
    </source>
</evidence>
<comment type="caution">
    <text evidence="2">The sequence shown here is derived from an EMBL/GenBank/DDBJ whole genome shotgun (WGS) entry which is preliminary data.</text>
</comment>